<keyword evidence="2" id="KW-1185">Reference proteome</keyword>
<reference evidence="1" key="1">
    <citation type="journal article" date="2023" name="Mol. Phylogenet. Evol.">
        <title>Genome-scale phylogeny and comparative genomics of the fungal order Sordariales.</title>
        <authorList>
            <person name="Hensen N."/>
            <person name="Bonometti L."/>
            <person name="Westerberg I."/>
            <person name="Brannstrom I.O."/>
            <person name="Guillou S."/>
            <person name="Cros-Aarteil S."/>
            <person name="Calhoun S."/>
            <person name="Haridas S."/>
            <person name="Kuo A."/>
            <person name="Mondo S."/>
            <person name="Pangilinan J."/>
            <person name="Riley R."/>
            <person name="LaButti K."/>
            <person name="Andreopoulos B."/>
            <person name="Lipzen A."/>
            <person name="Chen C."/>
            <person name="Yan M."/>
            <person name="Daum C."/>
            <person name="Ng V."/>
            <person name="Clum A."/>
            <person name="Steindorff A."/>
            <person name="Ohm R.A."/>
            <person name="Martin F."/>
            <person name="Silar P."/>
            <person name="Natvig D.O."/>
            <person name="Lalanne C."/>
            <person name="Gautier V."/>
            <person name="Ament-Velasquez S.L."/>
            <person name="Kruys A."/>
            <person name="Hutchinson M.I."/>
            <person name="Powell A.J."/>
            <person name="Barry K."/>
            <person name="Miller A.N."/>
            <person name="Grigoriev I.V."/>
            <person name="Debuchy R."/>
            <person name="Gladieux P."/>
            <person name="Hiltunen Thoren M."/>
            <person name="Johannesson H."/>
        </authorList>
    </citation>
    <scope>NUCLEOTIDE SEQUENCE</scope>
    <source>
        <strain evidence="1">PSN309</strain>
    </source>
</reference>
<proteinExistence type="predicted"/>
<dbReference type="PANTHER" id="PTHR38166:SF1">
    <property type="entry name" value="C2H2-TYPE DOMAIN-CONTAINING PROTEIN"/>
    <property type="match status" value="1"/>
</dbReference>
<sequence length="107" mass="12571">LSCPFYVRDPLKYFNCFAHPPMGHIEEVQLHLRADHRRPPQCPICHENFDTFVACDRHIRERLCTPSPEPVTLDGLTEDQIHQVCLFEPNPAQTAQNNWTELWKICF</sequence>
<feature type="non-terminal residue" evidence="1">
    <location>
        <position position="107"/>
    </location>
</feature>
<protein>
    <recommendedName>
        <fullName evidence="3">C2H2-type domain-containing protein</fullName>
    </recommendedName>
</protein>
<dbReference type="AlphaFoldDB" id="A0AAN6WMX9"/>
<reference evidence="1" key="2">
    <citation type="submission" date="2023-05" db="EMBL/GenBank/DDBJ databases">
        <authorList>
            <consortium name="Lawrence Berkeley National Laboratory"/>
            <person name="Steindorff A."/>
            <person name="Hensen N."/>
            <person name="Bonometti L."/>
            <person name="Westerberg I."/>
            <person name="Brannstrom I.O."/>
            <person name="Guillou S."/>
            <person name="Cros-Aarteil S."/>
            <person name="Calhoun S."/>
            <person name="Haridas S."/>
            <person name="Kuo A."/>
            <person name="Mondo S."/>
            <person name="Pangilinan J."/>
            <person name="Riley R."/>
            <person name="Labutti K."/>
            <person name="Andreopoulos B."/>
            <person name="Lipzen A."/>
            <person name="Chen C."/>
            <person name="Yanf M."/>
            <person name="Daum C."/>
            <person name="Ng V."/>
            <person name="Clum A."/>
            <person name="Ohm R."/>
            <person name="Martin F."/>
            <person name="Silar P."/>
            <person name="Natvig D."/>
            <person name="Lalanne C."/>
            <person name="Gautier V."/>
            <person name="Ament-Velasquez S.L."/>
            <person name="Kruys A."/>
            <person name="Hutchinson M.I."/>
            <person name="Powell A.J."/>
            <person name="Barry K."/>
            <person name="Miller A.N."/>
            <person name="Grigoriev I.V."/>
            <person name="Debuchy R."/>
            <person name="Gladieux P."/>
            <person name="Thoren M.H."/>
            <person name="Johannesson H."/>
        </authorList>
    </citation>
    <scope>NUCLEOTIDE SEQUENCE</scope>
    <source>
        <strain evidence="1">PSN309</strain>
    </source>
</reference>
<gene>
    <name evidence="1" type="ORF">QBC35DRAFT_348296</name>
</gene>
<evidence type="ECO:0000313" key="2">
    <source>
        <dbReference type="Proteomes" id="UP001302126"/>
    </source>
</evidence>
<evidence type="ECO:0008006" key="3">
    <source>
        <dbReference type="Google" id="ProtNLM"/>
    </source>
</evidence>
<organism evidence="1 2">
    <name type="scientific">Podospora australis</name>
    <dbReference type="NCBI Taxonomy" id="1536484"/>
    <lineage>
        <taxon>Eukaryota</taxon>
        <taxon>Fungi</taxon>
        <taxon>Dikarya</taxon>
        <taxon>Ascomycota</taxon>
        <taxon>Pezizomycotina</taxon>
        <taxon>Sordariomycetes</taxon>
        <taxon>Sordariomycetidae</taxon>
        <taxon>Sordariales</taxon>
        <taxon>Podosporaceae</taxon>
        <taxon>Podospora</taxon>
    </lineage>
</organism>
<dbReference type="Proteomes" id="UP001302126">
    <property type="component" value="Unassembled WGS sequence"/>
</dbReference>
<dbReference type="PANTHER" id="PTHR38166">
    <property type="entry name" value="C2H2-TYPE DOMAIN-CONTAINING PROTEIN-RELATED"/>
    <property type="match status" value="1"/>
</dbReference>
<name>A0AAN6WMX9_9PEZI</name>
<evidence type="ECO:0000313" key="1">
    <source>
        <dbReference type="EMBL" id="KAK4185029.1"/>
    </source>
</evidence>
<dbReference type="EMBL" id="MU864464">
    <property type="protein sequence ID" value="KAK4185029.1"/>
    <property type="molecule type" value="Genomic_DNA"/>
</dbReference>
<comment type="caution">
    <text evidence="1">The sequence shown here is derived from an EMBL/GenBank/DDBJ whole genome shotgun (WGS) entry which is preliminary data.</text>
</comment>
<feature type="non-terminal residue" evidence="1">
    <location>
        <position position="1"/>
    </location>
</feature>
<accession>A0AAN6WMX9</accession>